<proteinExistence type="predicted"/>
<name>A0ABQ5K7Y6_9EUKA</name>
<dbReference type="Proteomes" id="UP001057375">
    <property type="component" value="Unassembled WGS sequence"/>
</dbReference>
<dbReference type="PANTHER" id="PTHR12341:SF41">
    <property type="entry name" value="5'-3' EXORIBONUCLEASE 2"/>
    <property type="match status" value="1"/>
</dbReference>
<protein>
    <submittedName>
        <fullName evidence="2">5'-3' exoribonuclease like protein</fullName>
    </submittedName>
</protein>
<reference evidence="2" key="1">
    <citation type="submission" date="2022-03" db="EMBL/GenBank/DDBJ databases">
        <title>Draft genome sequence of Aduncisulcus paluster, a free-living microaerophilic Fornicata.</title>
        <authorList>
            <person name="Yuyama I."/>
            <person name="Kume K."/>
            <person name="Tamura T."/>
            <person name="Inagaki Y."/>
            <person name="Hashimoto T."/>
        </authorList>
    </citation>
    <scope>NUCLEOTIDE SEQUENCE</scope>
    <source>
        <strain evidence="2">NY0171</strain>
    </source>
</reference>
<dbReference type="InterPro" id="IPR027073">
    <property type="entry name" value="5_3_exoribonuclease"/>
</dbReference>
<organism evidence="2 3">
    <name type="scientific">Aduncisulcus paluster</name>
    <dbReference type="NCBI Taxonomy" id="2918883"/>
    <lineage>
        <taxon>Eukaryota</taxon>
        <taxon>Metamonada</taxon>
        <taxon>Carpediemonas-like organisms</taxon>
        <taxon>Aduncisulcus</taxon>
    </lineage>
</organism>
<dbReference type="EMBL" id="BQXS01007880">
    <property type="protein sequence ID" value="GKT28661.1"/>
    <property type="molecule type" value="Genomic_DNA"/>
</dbReference>
<dbReference type="InterPro" id="IPR041412">
    <property type="entry name" value="Xrn1_helical"/>
</dbReference>
<sequence>DERYIEIRRGAESELTKKEETQLKLRRMYYKKMFDIESPALPLVREEVRSHASWMATQKEHSNIHREYAKTMAFVIGYYFSEGVPSWTYYYPYSFGPLISDIQNLKEHAMSVSFTPSSPLSPFELLFSIIHPSVAPACLPEPVAPLMQHE</sequence>
<feature type="non-terminal residue" evidence="2">
    <location>
        <position position="150"/>
    </location>
</feature>
<accession>A0ABQ5K7Y6</accession>
<evidence type="ECO:0000313" key="3">
    <source>
        <dbReference type="Proteomes" id="UP001057375"/>
    </source>
</evidence>
<feature type="domain" description="Xrn1 helical" evidence="1">
    <location>
        <begin position="58"/>
        <end position="149"/>
    </location>
</feature>
<keyword evidence="3" id="KW-1185">Reference proteome</keyword>
<gene>
    <name evidence="2" type="ORF">ADUPG1_005009</name>
</gene>
<dbReference type="PANTHER" id="PTHR12341">
    <property type="entry name" value="5'-&gt;3' EXORIBONUCLEASE"/>
    <property type="match status" value="1"/>
</dbReference>
<evidence type="ECO:0000259" key="1">
    <source>
        <dbReference type="Pfam" id="PF17846"/>
    </source>
</evidence>
<evidence type="ECO:0000313" key="2">
    <source>
        <dbReference type="EMBL" id="GKT28661.1"/>
    </source>
</evidence>
<dbReference type="Pfam" id="PF17846">
    <property type="entry name" value="XRN_M"/>
    <property type="match status" value="1"/>
</dbReference>
<comment type="caution">
    <text evidence="2">The sequence shown here is derived from an EMBL/GenBank/DDBJ whole genome shotgun (WGS) entry which is preliminary data.</text>
</comment>
<feature type="non-terminal residue" evidence="2">
    <location>
        <position position="1"/>
    </location>
</feature>